<feature type="transmembrane region" description="Helical" evidence="10">
    <location>
        <begin position="99"/>
        <end position="118"/>
    </location>
</feature>
<evidence type="ECO:0000256" key="6">
    <source>
        <dbReference type="ARBA" id="ARBA00023034"/>
    </source>
</evidence>
<organism evidence="12 13">
    <name type="scientific">Chloropicon roscoffensis</name>
    <dbReference type="NCBI Taxonomy" id="1461544"/>
    <lineage>
        <taxon>Eukaryota</taxon>
        <taxon>Viridiplantae</taxon>
        <taxon>Chlorophyta</taxon>
        <taxon>Chloropicophyceae</taxon>
        <taxon>Chloropicales</taxon>
        <taxon>Chloropicaceae</taxon>
        <taxon>Chloropicon</taxon>
    </lineage>
</organism>
<evidence type="ECO:0000256" key="10">
    <source>
        <dbReference type="SAM" id="Phobius"/>
    </source>
</evidence>
<keyword evidence="3 10" id="KW-0812">Transmembrane</keyword>
<dbReference type="CDD" id="cd15853">
    <property type="entry name" value="SNARE_Bet1"/>
    <property type="match status" value="1"/>
</dbReference>
<evidence type="ECO:0000256" key="1">
    <source>
        <dbReference type="ARBA" id="ARBA00004394"/>
    </source>
</evidence>
<proteinExistence type="predicted"/>
<dbReference type="GO" id="GO:0015031">
    <property type="term" value="P:protein transport"/>
    <property type="evidence" value="ECO:0007669"/>
    <property type="project" value="UniProtKB-KW"/>
</dbReference>
<keyword evidence="2" id="KW-0813">Transport</keyword>
<evidence type="ECO:0000313" key="12">
    <source>
        <dbReference type="EMBL" id="WZN65196.1"/>
    </source>
</evidence>
<feature type="region of interest" description="Disordered" evidence="9">
    <location>
        <begin position="1"/>
        <end position="36"/>
    </location>
</feature>
<feature type="domain" description="T-SNARE coiled-coil homology" evidence="11">
    <location>
        <begin position="28"/>
        <end position="90"/>
    </location>
</feature>
<sequence>MPNERRSLFGGTSSGGAGTSGGGGFNQYEEERENDRAVDEIANRAAALKRITIDIQEEAEQQQALLDNMGNYMDKSRGMVGKVSSYFNKVLKENRHRRYMYYVVGLVIFFLVLYRWMFSRG</sequence>
<dbReference type="InterPro" id="IPR000727">
    <property type="entry name" value="T_SNARE_dom"/>
</dbReference>
<keyword evidence="13" id="KW-1185">Reference proteome</keyword>
<evidence type="ECO:0000256" key="4">
    <source>
        <dbReference type="ARBA" id="ARBA00022927"/>
    </source>
</evidence>
<reference evidence="12 13" key="1">
    <citation type="submission" date="2024-03" db="EMBL/GenBank/DDBJ databases">
        <title>Complete genome sequence of the green alga Chloropicon roscoffensis RCC1871.</title>
        <authorList>
            <person name="Lemieux C."/>
            <person name="Pombert J.-F."/>
            <person name="Otis C."/>
            <person name="Turmel M."/>
        </authorList>
    </citation>
    <scope>NUCLEOTIDE SEQUENCE [LARGE SCALE GENOMIC DNA]</scope>
    <source>
        <strain evidence="12 13">RCC1871</strain>
    </source>
</reference>
<dbReference type="PANTHER" id="PTHR12791">
    <property type="entry name" value="GOLGI SNARE BET1-RELATED"/>
    <property type="match status" value="1"/>
</dbReference>
<evidence type="ECO:0000256" key="8">
    <source>
        <dbReference type="ARBA" id="ARBA00046280"/>
    </source>
</evidence>
<dbReference type="GO" id="GO:0000139">
    <property type="term" value="C:Golgi membrane"/>
    <property type="evidence" value="ECO:0007669"/>
    <property type="project" value="UniProtKB-SubCell"/>
</dbReference>
<keyword evidence="5 10" id="KW-1133">Transmembrane helix</keyword>
<gene>
    <name evidence="12" type="ORF">HKI87_11g67530</name>
</gene>
<protein>
    <submittedName>
        <fullName evidence="12">Bet1-like SNARE protein</fullName>
    </submittedName>
</protein>
<comment type="subcellular location">
    <subcellularLocation>
        <location evidence="8">Endomembrane system</location>
        <topology evidence="8">Single-pass type IV membrane protein</topology>
    </subcellularLocation>
    <subcellularLocation>
        <location evidence="1">Golgi apparatus membrane</location>
    </subcellularLocation>
</comment>
<dbReference type="EMBL" id="CP151511">
    <property type="protein sequence ID" value="WZN65196.1"/>
    <property type="molecule type" value="Genomic_DNA"/>
</dbReference>
<evidence type="ECO:0000256" key="9">
    <source>
        <dbReference type="SAM" id="MobiDB-lite"/>
    </source>
</evidence>
<dbReference type="Proteomes" id="UP001472866">
    <property type="component" value="Chromosome 11"/>
</dbReference>
<evidence type="ECO:0000313" key="13">
    <source>
        <dbReference type="Proteomes" id="UP001472866"/>
    </source>
</evidence>
<keyword evidence="6" id="KW-0333">Golgi apparatus</keyword>
<name>A0AAX4PH29_9CHLO</name>
<dbReference type="SUPFAM" id="SSF58038">
    <property type="entry name" value="SNARE fusion complex"/>
    <property type="match status" value="1"/>
</dbReference>
<dbReference type="Gene3D" id="1.20.5.110">
    <property type="match status" value="1"/>
</dbReference>
<dbReference type="InterPro" id="IPR039899">
    <property type="entry name" value="BET1_SNARE"/>
</dbReference>
<keyword evidence="7 10" id="KW-0472">Membrane</keyword>
<evidence type="ECO:0000256" key="3">
    <source>
        <dbReference type="ARBA" id="ARBA00022692"/>
    </source>
</evidence>
<evidence type="ECO:0000256" key="5">
    <source>
        <dbReference type="ARBA" id="ARBA00022989"/>
    </source>
</evidence>
<accession>A0AAX4PH29</accession>
<evidence type="ECO:0000256" key="2">
    <source>
        <dbReference type="ARBA" id="ARBA00022448"/>
    </source>
</evidence>
<dbReference type="AlphaFoldDB" id="A0AAX4PH29"/>
<evidence type="ECO:0000256" key="7">
    <source>
        <dbReference type="ARBA" id="ARBA00023136"/>
    </source>
</evidence>
<feature type="compositionally biased region" description="Gly residues" evidence="9">
    <location>
        <begin position="12"/>
        <end position="25"/>
    </location>
</feature>
<keyword evidence="4" id="KW-0653">Protein transport</keyword>
<evidence type="ECO:0000259" key="11">
    <source>
        <dbReference type="PROSITE" id="PS50192"/>
    </source>
</evidence>
<dbReference type="PROSITE" id="PS50192">
    <property type="entry name" value="T_SNARE"/>
    <property type="match status" value="1"/>
</dbReference>